<keyword evidence="4 6" id="KW-0238">DNA-binding</keyword>
<protein>
    <recommendedName>
        <fullName evidence="6">RNA polymerase sigma factor</fullName>
    </recommendedName>
</protein>
<dbReference type="PANTHER" id="PTHR43133">
    <property type="entry name" value="RNA POLYMERASE ECF-TYPE SIGMA FACTO"/>
    <property type="match status" value="1"/>
</dbReference>
<dbReference type="GO" id="GO:0006352">
    <property type="term" value="P:DNA-templated transcription initiation"/>
    <property type="evidence" value="ECO:0007669"/>
    <property type="project" value="InterPro"/>
</dbReference>
<dbReference type="Proteomes" id="UP000010795">
    <property type="component" value="Chromosome"/>
</dbReference>
<evidence type="ECO:0000313" key="10">
    <source>
        <dbReference type="Proteomes" id="UP000010795"/>
    </source>
</evidence>
<keyword evidence="2 6" id="KW-0805">Transcription regulation</keyword>
<dbReference type="InterPro" id="IPR014284">
    <property type="entry name" value="RNA_pol_sigma-70_dom"/>
</dbReference>
<dbReference type="InterPro" id="IPR007627">
    <property type="entry name" value="RNA_pol_sigma70_r2"/>
</dbReference>
<evidence type="ECO:0000256" key="6">
    <source>
        <dbReference type="RuleBase" id="RU000716"/>
    </source>
</evidence>
<evidence type="ECO:0000256" key="1">
    <source>
        <dbReference type="ARBA" id="ARBA00010641"/>
    </source>
</evidence>
<dbReference type="GO" id="GO:0003677">
    <property type="term" value="F:DNA binding"/>
    <property type="evidence" value="ECO:0007669"/>
    <property type="project" value="UniProtKB-KW"/>
</dbReference>
<keyword evidence="3 6" id="KW-0731">Sigma factor</keyword>
<keyword evidence="10" id="KW-1185">Reference proteome</keyword>
<dbReference type="NCBIfam" id="TIGR02937">
    <property type="entry name" value="sigma70-ECF"/>
    <property type="match status" value="1"/>
</dbReference>
<accession>L0EJ07</accession>
<feature type="domain" description="RNA polymerase sigma-70 region 2" evidence="7">
    <location>
        <begin position="74"/>
        <end position="138"/>
    </location>
</feature>
<dbReference type="GO" id="GO:0016987">
    <property type="term" value="F:sigma factor activity"/>
    <property type="evidence" value="ECO:0007669"/>
    <property type="project" value="UniProtKB-KW"/>
</dbReference>
<reference evidence="10" key="1">
    <citation type="submission" date="2012-01" db="EMBL/GenBank/DDBJ databases">
        <title>Complete sequence of chromosome of Thermobacillus composti KWC4.</title>
        <authorList>
            <person name="Lucas S."/>
            <person name="Han J."/>
            <person name="Lapidus A."/>
            <person name="Cheng J.-F."/>
            <person name="Goodwin L."/>
            <person name="Pitluck S."/>
            <person name="Peters L."/>
            <person name="Ovchinnikova G."/>
            <person name="Teshima H."/>
            <person name="Detter J.C."/>
            <person name="Han C."/>
            <person name="Tapia R."/>
            <person name="Land M."/>
            <person name="Hauser L."/>
            <person name="Kyrpides N."/>
            <person name="Ivanova N."/>
            <person name="Pagani I."/>
            <person name="Anderson I."/>
            <person name="Woyke T."/>
        </authorList>
    </citation>
    <scope>NUCLEOTIDE SEQUENCE [LARGE SCALE GENOMIC DNA]</scope>
    <source>
        <strain evidence="10">DSM 18247 / JCM 13945 / KWC4</strain>
    </source>
</reference>
<feature type="domain" description="RNA polymerase sigma factor 70 region 4 type 2" evidence="8">
    <location>
        <begin position="174"/>
        <end position="222"/>
    </location>
</feature>
<dbReference type="InterPro" id="IPR036388">
    <property type="entry name" value="WH-like_DNA-bd_sf"/>
</dbReference>
<evidence type="ECO:0000256" key="3">
    <source>
        <dbReference type="ARBA" id="ARBA00023082"/>
    </source>
</evidence>
<dbReference type="Pfam" id="PF08281">
    <property type="entry name" value="Sigma70_r4_2"/>
    <property type="match status" value="1"/>
</dbReference>
<comment type="similarity">
    <text evidence="1 6">Belongs to the sigma-70 factor family. ECF subfamily.</text>
</comment>
<dbReference type="InterPro" id="IPR013324">
    <property type="entry name" value="RNA_pol_sigma_r3/r4-like"/>
</dbReference>
<dbReference type="KEGG" id="tco:Theco_3571"/>
<organism evidence="9 10">
    <name type="scientific">Thermobacillus composti (strain DSM 18247 / JCM 13945 / KWC4)</name>
    <dbReference type="NCBI Taxonomy" id="717605"/>
    <lineage>
        <taxon>Bacteria</taxon>
        <taxon>Bacillati</taxon>
        <taxon>Bacillota</taxon>
        <taxon>Bacilli</taxon>
        <taxon>Bacillales</taxon>
        <taxon>Paenibacillaceae</taxon>
        <taxon>Thermobacillus</taxon>
    </lineage>
</organism>
<evidence type="ECO:0000259" key="7">
    <source>
        <dbReference type="Pfam" id="PF04542"/>
    </source>
</evidence>
<dbReference type="InterPro" id="IPR000838">
    <property type="entry name" value="RNA_pol_sigma70_ECF_CS"/>
</dbReference>
<dbReference type="HOGENOM" id="CLU_047691_3_1_9"/>
<dbReference type="PROSITE" id="PS01063">
    <property type="entry name" value="SIGMA70_ECF"/>
    <property type="match status" value="1"/>
</dbReference>
<dbReference type="InterPro" id="IPR039425">
    <property type="entry name" value="RNA_pol_sigma-70-like"/>
</dbReference>
<keyword evidence="5 6" id="KW-0804">Transcription</keyword>
<sequence>MNGHIFSAPLWQSVMNSWIMETGASSAAVPQDAAAVPDADCIGTRGGEVQSDTGFEYLRFIGEQADRKALLTELMNAYGKDVWNFAYSMTRKWDQADDIAQEVFLKAYRNLHTFRSQASVKTWLLAITRNMVLDYRKQAFFRRVVLVDAFREDGASSSAEREVIESLAVNDMWKQVLELPYKYREVVILYAHYQLSMKEIAEMLGVSEGTVKSRLFHARRKLAARGGGRGDSDR</sequence>
<dbReference type="EMBL" id="CP003255">
    <property type="protein sequence ID" value="AGA59599.1"/>
    <property type="molecule type" value="Genomic_DNA"/>
</dbReference>
<dbReference type="SUPFAM" id="SSF88946">
    <property type="entry name" value="Sigma2 domain of RNA polymerase sigma factors"/>
    <property type="match status" value="1"/>
</dbReference>
<evidence type="ECO:0000256" key="2">
    <source>
        <dbReference type="ARBA" id="ARBA00023015"/>
    </source>
</evidence>
<proteinExistence type="inferred from homology"/>
<dbReference type="SUPFAM" id="SSF88659">
    <property type="entry name" value="Sigma3 and sigma4 domains of RNA polymerase sigma factors"/>
    <property type="match status" value="1"/>
</dbReference>
<dbReference type="eggNOG" id="COG1595">
    <property type="taxonomic scope" value="Bacteria"/>
</dbReference>
<evidence type="ECO:0000313" key="9">
    <source>
        <dbReference type="EMBL" id="AGA59599.1"/>
    </source>
</evidence>
<dbReference type="CDD" id="cd06171">
    <property type="entry name" value="Sigma70_r4"/>
    <property type="match status" value="1"/>
</dbReference>
<evidence type="ECO:0000259" key="8">
    <source>
        <dbReference type="Pfam" id="PF08281"/>
    </source>
</evidence>
<dbReference type="Gene3D" id="1.10.10.10">
    <property type="entry name" value="Winged helix-like DNA-binding domain superfamily/Winged helix DNA-binding domain"/>
    <property type="match status" value="1"/>
</dbReference>
<evidence type="ECO:0000256" key="4">
    <source>
        <dbReference type="ARBA" id="ARBA00023125"/>
    </source>
</evidence>
<dbReference type="GO" id="GO:0006950">
    <property type="term" value="P:response to stress"/>
    <property type="evidence" value="ECO:0007669"/>
    <property type="project" value="UniProtKB-ARBA"/>
</dbReference>
<evidence type="ECO:0000256" key="5">
    <source>
        <dbReference type="ARBA" id="ARBA00023163"/>
    </source>
</evidence>
<dbReference type="PANTHER" id="PTHR43133:SF46">
    <property type="entry name" value="RNA POLYMERASE SIGMA-70 FACTOR ECF SUBFAMILY"/>
    <property type="match status" value="1"/>
</dbReference>
<name>L0EJ07_THECK</name>
<dbReference type="InterPro" id="IPR013249">
    <property type="entry name" value="RNA_pol_sigma70_r4_t2"/>
</dbReference>
<gene>
    <name evidence="9" type="ordered locus">Theco_3571</name>
</gene>
<dbReference type="AlphaFoldDB" id="L0EJ07"/>
<dbReference type="STRING" id="717605.Theco_3571"/>
<dbReference type="InterPro" id="IPR013325">
    <property type="entry name" value="RNA_pol_sigma_r2"/>
</dbReference>
<dbReference type="Pfam" id="PF04542">
    <property type="entry name" value="Sigma70_r2"/>
    <property type="match status" value="1"/>
</dbReference>
<dbReference type="Gene3D" id="1.10.1740.10">
    <property type="match status" value="1"/>
</dbReference>